<evidence type="ECO:0000313" key="2">
    <source>
        <dbReference type="EMBL" id="UGS27210.1"/>
    </source>
</evidence>
<proteinExistence type="predicted"/>
<dbReference type="RefSeq" id="WP_231820640.1">
    <property type="nucleotide sequence ID" value="NZ_CP082781.1"/>
</dbReference>
<gene>
    <name evidence="2" type="ORF">K8F61_03090</name>
</gene>
<organism evidence="2 3">
    <name type="scientific">Microbacterium resistens</name>
    <dbReference type="NCBI Taxonomy" id="156977"/>
    <lineage>
        <taxon>Bacteria</taxon>
        <taxon>Bacillati</taxon>
        <taxon>Actinomycetota</taxon>
        <taxon>Actinomycetes</taxon>
        <taxon>Micrococcales</taxon>
        <taxon>Microbacteriaceae</taxon>
        <taxon>Microbacterium</taxon>
    </lineage>
</organism>
<protein>
    <submittedName>
        <fullName evidence="2">Uncharacterized protein</fullName>
    </submittedName>
</protein>
<feature type="compositionally biased region" description="Acidic residues" evidence="1">
    <location>
        <begin position="18"/>
        <end position="30"/>
    </location>
</feature>
<feature type="region of interest" description="Disordered" evidence="1">
    <location>
        <begin position="1"/>
        <end position="88"/>
    </location>
</feature>
<accession>A0ABY3RWC5</accession>
<keyword evidence="3" id="KW-1185">Reference proteome</keyword>
<evidence type="ECO:0000313" key="3">
    <source>
        <dbReference type="Proteomes" id="UP001199642"/>
    </source>
</evidence>
<dbReference type="EMBL" id="CP082781">
    <property type="protein sequence ID" value="UGS27210.1"/>
    <property type="molecule type" value="Genomic_DNA"/>
</dbReference>
<name>A0ABY3RWC5_9MICO</name>
<feature type="compositionally biased region" description="Basic and acidic residues" evidence="1">
    <location>
        <begin position="53"/>
        <end position="75"/>
    </location>
</feature>
<dbReference type="Proteomes" id="UP001199642">
    <property type="component" value="Chromosome"/>
</dbReference>
<evidence type="ECO:0000256" key="1">
    <source>
        <dbReference type="SAM" id="MobiDB-lite"/>
    </source>
</evidence>
<sequence>MSHDSRTGTNHDTPGRDDQEEEYTDAETETQDEREHVRSVEGAYTRTEQTEPDPDHEGAYTDAQHRAGDDVEPHSAHGSHGTYTRRDQ</sequence>
<reference evidence="2 3" key="1">
    <citation type="submission" date="2023-01" db="EMBL/GenBank/DDBJ databases">
        <title>Characterization of estradiol degrading bacteria Microbacterium sp. MZT7 and reveal degrading genes through genome analysis.</title>
        <authorList>
            <person name="Hao P."/>
            <person name="Gao Y."/>
        </authorList>
    </citation>
    <scope>NUCLEOTIDE SEQUENCE [LARGE SCALE GENOMIC DNA]</scope>
    <source>
        <strain evidence="2 3">MZT7</strain>
    </source>
</reference>